<dbReference type="Pfam" id="PF04860">
    <property type="entry name" value="Phage_portal"/>
    <property type="match status" value="1"/>
</dbReference>
<dbReference type="KEGG" id="vg:29063288"/>
<name>A0A1B3B061_9CAUD</name>
<keyword evidence="3" id="KW-0231">Viral genome packaging</keyword>
<dbReference type="RefSeq" id="YP_009281105.1">
    <property type="nucleotide sequence ID" value="NC_031028.1"/>
</dbReference>
<keyword evidence="2" id="KW-1160">Virus entry into host cell</keyword>
<keyword evidence="2" id="KW-1162">Viral penetration into host cytoplasm</keyword>
<dbReference type="InterPro" id="IPR006427">
    <property type="entry name" value="Portal_HK97"/>
</dbReference>
<keyword evidence="1" id="KW-1188">Viral release from host cell</keyword>
<keyword evidence="2" id="KW-1171">Viral genome ejection through host cell envelope</keyword>
<keyword evidence="1" id="KW-0118">Viral capsid assembly</keyword>
<dbReference type="Proteomes" id="UP000203019">
    <property type="component" value="Segment"/>
</dbReference>
<feature type="region of interest" description="Disordered" evidence="4">
    <location>
        <begin position="393"/>
        <end position="444"/>
    </location>
</feature>
<dbReference type="InterPro" id="IPR006944">
    <property type="entry name" value="Phage/GTA_portal"/>
</dbReference>
<feature type="compositionally biased region" description="Acidic residues" evidence="4">
    <location>
        <begin position="412"/>
        <end position="429"/>
    </location>
</feature>
<dbReference type="EMBL" id="KX557278">
    <property type="protein sequence ID" value="AOE44356.1"/>
    <property type="molecule type" value="Genomic_DNA"/>
</dbReference>
<evidence type="ECO:0000256" key="4">
    <source>
        <dbReference type="SAM" id="MobiDB-lite"/>
    </source>
</evidence>
<dbReference type="OrthoDB" id="3659at10239"/>
<dbReference type="NCBIfam" id="TIGR01537">
    <property type="entry name" value="portal_HK97"/>
    <property type="match status" value="1"/>
</dbReference>
<gene>
    <name evidence="5" type="primary">2</name>
    <name evidence="5" type="ORF">SEA_GHOBES_2</name>
</gene>
<organism evidence="5 6">
    <name type="scientific">Gordonia phage Ghobes</name>
    <dbReference type="NCBI Taxonomy" id="1887647"/>
    <lineage>
        <taxon>Viruses</taxon>
        <taxon>Duplodnaviria</taxon>
        <taxon>Heunggongvirae</taxon>
        <taxon>Uroviricota</taxon>
        <taxon>Caudoviricetes</taxon>
        <taxon>Ghobesvirus</taxon>
        <taxon>Ghobesvirus ghobes</taxon>
    </lineage>
</organism>
<proteinExistence type="predicted"/>
<sequence length="444" mass="49479">MGLASWLGFNTNRVLPDPAQTSFSTVSTFLQDLALEQTPEELWASQPHLRTVVDFLSRNVAQLGVYAYERKSEGGAERLTNHTLARLLRKPNPEQTNYEFFRSLVGDLALYDEAFAVHLKEPREDNLDDSVRLLRPNWVVGTKGATAYDVKFYLVQFPESPETFEVPAEKVLHFHGWNPSDPRTGLTPLKALQHTLGEQLAAATFRKQLWQRGGRVGSYLSRPAGAPKWDSKVRSAFLTAFRNAWTGQNATSGGGVPLLEDGMTLQRVGFSAKEEQFVEGTKLSLQTVASVYHVNPTMVGLLDNANYSNVREFRRSLYGETLGPRLVELEQRLNEFLLPLLGFDNAKYYLEFDVASRLRGSVDEQAKVLQSAVGGPWLTVNEARAQNNLPALEGGDELIRPKNLYQNGEQGAEVEEETDSASTDEDEENNQTGGPAADNEEENQ</sequence>
<evidence type="ECO:0000313" key="6">
    <source>
        <dbReference type="Proteomes" id="UP000203019"/>
    </source>
</evidence>
<dbReference type="GeneID" id="29063288"/>
<evidence type="ECO:0000256" key="2">
    <source>
        <dbReference type="ARBA" id="ARBA00023009"/>
    </source>
</evidence>
<reference evidence="6" key="1">
    <citation type="submission" date="2016-07" db="EMBL/GenBank/DDBJ databases">
        <authorList>
            <person name="Florea S."/>
            <person name="Webb J.S."/>
            <person name="Jaromczyk J."/>
            <person name="Schardl C.L."/>
        </authorList>
    </citation>
    <scope>NUCLEOTIDE SEQUENCE [LARGE SCALE GENOMIC DNA]</scope>
</reference>
<keyword evidence="6" id="KW-1185">Reference proteome</keyword>
<accession>A0A1B3B061</accession>
<evidence type="ECO:0000313" key="5">
    <source>
        <dbReference type="EMBL" id="AOE44356.1"/>
    </source>
</evidence>
<evidence type="ECO:0000256" key="3">
    <source>
        <dbReference type="ARBA" id="ARBA00023219"/>
    </source>
</evidence>
<protein>
    <submittedName>
        <fullName evidence="5">Portal protein</fullName>
    </submittedName>
</protein>
<evidence type="ECO:0000256" key="1">
    <source>
        <dbReference type="ARBA" id="ARBA00022950"/>
    </source>
</evidence>